<accession>A0A1J5NZW1</accession>
<dbReference type="AlphaFoldDB" id="A0A1J5NZW1"/>
<sequence>MVVQVNLQGIDRAPPFGLENFLRSIGQHHLQRGAVGRQMKALPAGQHNPGIDFNGAGFHVQLLGAKLGQ</sequence>
<protein>
    <submittedName>
        <fullName evidence="1">Uncharacterized protein</fullName>
    </submittedName>
</protein>
<proteinExistence type="predicted"/>
<organism evidence="1">
    <name type="scientific">mine drainage metagenome</name>
    <dbReference type="NCBI Taxonomy" id="410659"/>
    <lineage>
        <taxon>unclassified sequences</taxon>
        <taxon>metagenomes</taxon>
        <taxon>ecological metagenomes</taxon>
    </lineage>
</organism>
<gene>
    <name evidence="1" type="ORF">GALL_540760</name>
</gene>
<evidence type="ECO:0000313" key="1">
    <source>
        <dbReference type="EMBL" id="OIQ64374.1"/>
    </source>
</evidence>
<reference evidence="1" key="1">
    <citation type="submission" date="2016-10" db="EMBL/GenBank/DDBJ databases">
        <title>Sequence of Gallionella enrichment culture.</title>
        <authorList>
            <person name="Poehlein A."/>
            <person name="Muehling M."/>
            <person name="Daniel R."/>
        </authorList>
    </citation>
    <scope>NUCLEOTIDE SEQUENCE</scope>
</reference>
<comment type="caution">
    <text evidence="1">The sequence shown here is derived from an EMBL/GenBank/DDBJ whole genome shotgun (WGS) entry which is preliminary data.</text>
</comment>
<dbReference type="EMBL" id="MLJW01008174">
    <property type="protein sequence ID" value="OIQ64374.1"/>
    <property type="molecule type" value="Genomic_DNA"/>
</dbReference>
<name>A0A1J5NZW1_9ZZZZ</name>